<evidence type="ECO:0000313" key="1">
    <source>
        <dbReference type="EMBL" id="MBX53617.1"/>
    </source>
</evidence>
<organism evidence="1">
    <name type="scientific">Rhizophora mucronata</name>
    <name type="common">Asiatic mangrove</name>
    <dbReference type="NCBI Taxonomy" id="61149"/>
    <lineage>
        <taxon>Eukaryota</taxon>
        <taxon>Viridiplantae</taxon>
        <taxon>Streptophyta</taxon>
        <taxon>Embryophyta</taxon>
        <taxon>Tracheophyta</taxon>
        <taxon>Spermatophyta</taxon>
        <taxon>Magnoliopsida</taxon>
        <taxon>eudicotyledons</taxon>
        <taxon>Gunneridae</taxon>
        <taxon>Pentapetalae</taxon>
        <taxon>rosids</taxon>
        <taxon>fabids</taxon>
        <taxon>Malpighiales</taxon>
        <taxon>Rhizophoraceae</taxon>
        <taxon>Rhizophora</taxon>
    </lineage>
</organism>
<proteinExistence type="predicted"/>
<protein>
    <submittedName>
        <fullName evidence="1">Uncharacterized protein</fullName>
    </submittedName>
</protein>
<dbReference type="AlphaFoldDB" id="A0A2P2PFX8"/>
<name>A0A2P2PFX8_RHIMU</name>
<sequence>MRWIFCRCCKSHLKCLSLKHHNTIHLTK</sequence>
<dbReference type="EMBL" id="GGEC01073133">
    <property type="protein sequence ID" value="MBX53617.1"/>
    <property type="molecule type" value="Transcribed_RNA"/>
</dbReference>
<reference evidence="1" key="1">
    <citation type="submission" date="2018-02" db="EMBL/GenBank/DDBJ databases">
        <title>Rhizophora mucronata_Transcriptome.</title>
        <authorList>
            <person name="Meera S.P."/>
            <person name="Sreeshan A."/>
            <person name="Augustine A."/>
        </authorList>
    </citation>
    <scope>NUCLEOTIDE SEQUENCE</scope>
    <source>
        <tissue evidence="1">Leaf</tissue>
    </source>
</reference>
<accession>A0A2P2PFX8</accession>